<proteinExistence type="predicted"/>
<reference evidence="1 2" key="1">
    <citation type="submission" date="2020-06" db="EMBL/GenBank/DDBJ databases">
        <authorList>
            <person name="Li R."/>
            <person name="Bekaert M."/>
        </authorList>
    </citation>
    <scope>NUCLEOTIDE SEQUENCE [LARGE SCALE GENOMIC DNA]</scope>
    <source>
        <strain evidence="2">wild</strain>
    </source>
</reference>
<keyword evidence="2" id="KW-1185">Reference proteome</keyword>
<organism evidence="1 2">
    <name type="scientific">Mytilus coruscus</name>
    <name type="common">Sea mussel</name>
    <dbReference type="NCBI Taxonomy" id="42192"/>
    <lineage>
        <taxon>Eukaryota</taxon>
        <taxon>Metazoa</taxon>
        <taxon>Spiralia</taxon>
        <taxon>Lophotrochozoa</taxon>
        <taxon>Mollusca</taxon>
        <taxon>Bivalvia</taxon>
        <taxon>Autobranchia</taxon>
        <taxon>Pteriomorphia</taxon>
        <taxon>Mytilida</taxon>
        <taxon>Mytiloidea</taxon>
        <taxon>Mytilidae</taxon>
        <taxon>Mytilinae</taxon>
        <taxon>Mytilus</taxon>
    </lineage>
</organism>
<protein>
    <submittedName>
        <fullName evidence="1">Uncharacterized protein</fullName>
    </submittedName>
</protein>
<sequence length="156" mass="17780">MLFSDLAVFKVDNFHDVAVQVKTKRVIVSLIHANSKGDIIPTLASSLQECLTAAIIRISEFYSMLSEDVTSTHVNSIIPFKIEFGVFCKSDLCSFNHNEIPLSTDELIWICKKHKLRHAVKSLTAWFSEKVSYGLKNIVQTQKQEIQYDYQLDNNP</sequence>
<accession>A0A6J8BLX5</accession>
<dbReference type="AlphaFoldDB" id="A0A6J8BLX5"/>
<gene>
    <name evidence="1" type="ORF">MCOR_20278</name>
</gene>
<evidence type="ECO:0000313" key="2">
    <source>
        <dbReference type="Proteomes" id="UP000507470"/>
    </source>
</evidence>
<name>A0A6J8BLX5_MYTCO</name>
<evidence type="ECO:0000313" key="1">
    <source>
        <dbReference type="EMBL" id="CAC5384662.1"/>
    </source>
</evidence>
<dbReference type="Proteomes" id="UP000507470">
    <property type="component" value="Unassembled WGS sequence"/>
</dbReference>
<dbReference type="OrthoDB" id="10582859at2759"/>
<dbReference type="EMBL" id="CACVKT020003600">
    <property type="protein sequence ID" value="CAC5384662.1"/>
    <property type="molecule type" value="Genomic_DNA"/>
</dbReference>